<dbReference type="SUPFAM" id="SSF55060">
    <property type="entry name" value="GHMP Kinase, C-terminal domain"/>
    <property type="match status" value="1"/>
</dbReference>
<dbReference type="OrthoDB" id="2018833at2759"/>
<dbReference type="Gene3D" id="3.30.1330.10">
    <property type="entry name" value="PurM-like, N-terminal domain"/>
    <property type="match status" value="1"/>
</dbReference>
<dbReference type="Gene3D" id="3.90.650.10">
    <property type="entry name" value="PurM-like C-terminal domain"/>
    <property type="match status" value="1"/>
</dbReference>
<dbReference type="PANTHER" id="PTHR10520">
    <property type="entry name" value="TRIFUNCTIONAL PURINE BIOSYNTHETIC PROTEIN ADENOSINE-3-RELATED"/>
    <property type="match status" value="1"/>
</dbReference>
<dbReference type="Gene3D" id="3.30.230.10">
    <property type="match status" value="1"/>
</dbReference>
<dbReference type="GO" id="GO:0009088">
    <property type="term" value="P:threonine biosynthetic process"/>
    <property type="evidence" value="ECO:0007669"/>
    <property type="project" value="UniProtKB-UniPathway"/>
</dbReference>
<dbReference type="Pfam" id="PF02769">
    <property type="entry name" value="AIRS_C"/>
    <property type="match status" value="1"/>
</dbReference>
<keyword evidence="12" id="KW-0067">ATP-binding</keyword>
<evidence type="ECO:0000256" key="7">
    <source>
        <dbReference type="ARBA" id="ARBA00022598"/>
    </source>
</evidence>
<evidence type="ECO:0000313" key="21">
    <source>
        <dbReference type="Proteomes" id="UP000799766"/>
    </source>
</evidence>
<sequence>MAARSFTIRAPCSSANIGPGFDAIGLALSIYLTLHVTIDPAAPAPSPHPLNCAIAYEGEGGAAAVSTRPDENLVTRVALYVLRCHDVRAFPHETRLRIANAIPLGRGLGSSGAAVVAGVVLADECGRLGLPRARMLDFCLMVERHPDNIAAALHGGFVGTYLRELDAADGERLEIPLSEVLRPAPAGGVDTGLRPPAPPFGIGHYHRFRWAPEIRCIAVIPQFEVATAKARAVLPAHYARADLVHNLQRIALLPTALGQSPPDPDFIYLSMQDRVHQPYRRALVPGLTEILQSITPRSHPGLLGICLSGAGPTILALATANFDLIAGHLVAQFAKENIDCKWALLEPALDGTTEAAEEPAEQGTREALTYAAAGVSIDAGNALVEAIKPLVAATARPGSAASIGGFGGLFDLAAAGFGPGAPRLVCATDGVGTKLKLAAELGRHDAVGVDLVAMNVNDVVVQGAEPLLFLDYYACGALDVGAAAGFVAGVARGCRDAGCALVGGETAEMPGLYAGSDYDAAGTAVGALRPTDTLLPDTPAMRPGDALLGLASSGPHANGFSLIRRVVERAGLKLTDRAPWVEPEPEAADGETKDETAAVSVGECLLAPTRIYVRAVRALAAREGLLKGAAHVTGGGLLDNVPRMLPAHLRAELRAGAWEVPGVLRWLKREGGVRAEEFARTWNAGLGMVVVVGEGRRD</sequence>
<dbReference type="FunFam" id="3.30.1330.10:FF:000001">
    <property type="entry name" value="Phosphoribosylformylglycinamidine cyclo-ligase"/>
    <property type="match status" value="1"/>
</dbReference>
<evidence type="ECO:0000256" key="14">
    <source>
        <dbReference type="ARBA" id="ARBA00023166"/>
    </source>
</evidence>
<dbReference type="EC" id="6.3.3.1" evidence="5"/>
<feature type="domain" description="PurM-like C-terminal" evidence="19">
    <location>
        <begin position="542"/>
        <end position="694"/>
    </location>
</feature>
<keyword evidence="13" id="KW-0444">Lipid biosynthesis</keyword>
<dbReference type="NCBIfam" id="TIGR00878">
    <property type="entry name" value="purM"/>
    <property type="match status" value="1"/>
</dbReference>
<feature type="domain" description="GHMP kinase N-terminal" evidence="17">
    <location>
        <begin position="72"/>
        <end position="156"/>
    </location>
</feature>
<dbReference type="Proteomes" id="UP000799766">
    <property type="component" value="Unassembled WGS sequence"/>
</dbReference>
<keyword evidence="7 20" id="KW-0436">Ligase</keyword>
<dbReference type="InterPro" id="IPR036554">
    <property type="entry name" value="GHMP_kinase_C_sf"/>
</dbReference>
<dbReference type="InterPro" id="IPR000870">
    <property type="entry name" value="Homoserine_kinase"/>
</dbReference>
<dbReference type="SUPFAM" id="SSF56042">
    <property type="entry name" value="PurM C-terminal domain-like"/>
    <property type="match status" value="1"/>
</dbReference>
<evidence type="ECO:0000259" key="18">
    <source>
        <dbReference type="Pfam" id="PF00586"/>
    </source>
</evidence>
<protein>
    <recommendedName>
        <fullName evidence="6">Homoserine kinase</fullName>
        <ecNumber evidence="4">2.7.1.39</ecNumber>
        <ecNumber evidence="5">6.3.3.1</ecNumber>
    </recommendedName>
</protein>
<keyword evidence="11" id="KW-0418">Kinase</keyword>
<dbReference type="InterPro" id="IPR036676">
    <property type="entry name" value="PurM-like_C_sf"/>
</dbReference>
<dbReference type="GO" id="GO:0004641">
    <property type="term" value="F:phosphoribosylformylglycinamidine cyclo-ligase activity"/>
    <property type="evidence" value="ECO:0007669"/>
    <property type="project" value="UniProtKB-EC"/>
</dbReference>
<dbReference type="GO" id="GO:0016126">
    <property type="term" value="P:sterol biosynthetic process"/>
    <property type="evidence" value="ECO:0007669"/>
    <property type="project" value="UniProtKB-KW"/>
</dbReference>
<dbReference type="HAMAP" id="MF_00384">
    <property type="entry name" value="Homoser_kinase"/>
    <property type="match status" value="1"/>
</dbReference>
<dbReference type="InterPro" id="IPR006204">
    <property type="entry name" value="GHMP_kinase_N_dom"/>
</dbReference>
<dbReference type="UniPathway" id="UPA00050">
    <property type="reaction ID" value="UER00064"/>
</dbReference>
<reference evidence="20" key="1">
    <citation type="journal article" date="2020" name="Stud. Mycol.">
        <title>101 Dothideomycetes genomes: a test case for predicting lifestyles and emergence of pathogens.</title>
        <authorList>
            <person name="Haridas S."/>
            <person name="Albert R."/>
            <person name="Binder M."/>
            <person name="Bloem J."/>
            <person name="Labutti K."/>
            <person name="Salamov A."/>
            <person name="Andreopoulos B."/>
            <person name="Baker S."/>
            <person name="Barry K."/>
            <person name="Bills G."/>
            <person name="Bluhm B."/>
            <person name="Cannon C."/>
            <person name="Castanera R."/>
            <person name="Culley D."/>
            <person name="Daum C."/>
            <person name="Ezra D."/>
            <person name="Gonzalez J."/>
            <person name="Henrissat B."/>
            <person name="Kuo A."/>
            <person name="Liang C."/>
            <person name="Lipzen A."/>
            <person name="Lutzoni F."/>
            <person name="Magnuson J."/>
            <person name="Mondo S."/>
            <person name="Nolan M."/>
            <person name="Ohm R."/>
            <person name="Pangilinan J."/>
            <person name="Park H.-J."/>
            <person name="Ramirez L."/>
            <person name="Alfaro M."/>
            <person name="Sun H."/>
            <person name="Tritt A."/>
            <person name="Yoshinaga Y."/>
            <person name="Zwiers L.-H."/>
            <person name="Turgeon B."/>
            <person name="Goodwin S."/>
            <person name="Spatafora J."/>
            <person name="Crous P."/>
            <person name="Grigoriev I."/>
        </authorList>
    </citation>
    <scope>NUCLEOTIDE SEQUENCE</scope>
    <source>
        <strain evidence="20">ATCC 16933</strain>
    </source>
</reference>
<evidence type="ECO:0000256" key="6">
    <source>
        <dbReference type="ARBA" id="ARBA00017858"/>
    </source>
</evidence>
<name>A0A6A6NZJ9_9PEZI</name>
<keyword evidence="9" id="KW-0028">Amino-acid biosynthesis</keyword>
<feature type="domain" description="PurM-like N-terminal" evidence="18">
    <location>
        <begin position="423"/>
        <end position="527"/>
    </location>
</feature>
<evidence type="ECO:0000259" key="17">
    <source>
        <dbReference type="Pfam" id="PF00288"/>
    </source>
</evidence>
<evidence type="ECO:0000256" key="11">
    <source>
        <dbReference type="ARBA" id="ARBA00022777"/>
    </source>
</evidence>
<evidence type="ECO:0000256" key="16">
    <source>
        <dbReference type="ARBA" id="ARBA00049913"/>
    </source>
</evidence>
<keyword evidence="13" id="KW-0756">Sterol biosynthesis</keyword>
<dbReference type="InterPro" id="IPR014721">
    <property type="entry name" value="Ribsml_uS5_D2-typ_fold_subgr"/>
</dbReference>
<evidence type="ECO:0000256" key="3">
    <source>
        <dbReference type="ARBA" id="ARBA00007370"/>
    </source>
</evidence>
<dbReference type="GO" id="GO:0046084">
    <property type="term" value="P:adenine biosynthetic process"/>
    <property type="evidence" value="ECO:0007669"/>
    <property type="project" value="TreeGrafter"/>
</dbReference>
<dbReference type="GO" id="GO:0005524">
    <property type="term" value="F:ATP binding"/>
    <property type="evidence" value="ECO:0007669"/>
    <property type="project" value="UniProtKB-KW"/>
</dbReference>
<evidence type="ECO:0000256" key="10">
    <source>
        <dbReference type="ARBA" id="ARBA00022741"/>
    </source>
</evidence>
<keyword evidence="8" id="KW-0808">Transferase</keyword>
<dbReference type="GO" id="GO:0005829">
    <property type="term" value="C:cytosol"/>
    <property type="evidence" value="ECO:0007669"/>
    <property type="project" value="TreeGrafter"/>
</dbReference>
<keyword evidence="21" id="KW-1185">Reference proteome</keyword>
<dbReference type="PROSITE" id="PS00627">
    <property type="entry name" value="GHMP_KINASES_ATP"/>
    <property type="match status" value="1"/>
</dbReference>
<proteinExistence type="inferred from homology"/>
<evidence type="ECO:0000256" key="8">
    <source>
        <dbReference type="ARBA" id="ARBA00022679"/>
    </source>
</evidence>
<dbReference type="NCBIfam" id="TIGR00191">
    <property type="entry name" value="thrB"/>
    <property type="match status" value="1"/>
</dbReference>
<evidence type="ECO:0000256" key="5">
    <source>
        <dbReference type="ARBA" id="ARBA00013047"/>
    </source>
</evidence>
<evidence type="ECO:0000256" key="4">
    <source>
        <dbReference type="ARBA" id="ARBA00012078"/>
    </source>
</evidence>
<gene>
    <name evidence="20" type="ORF">BDY21DRAFT_393275</name>
</gene>
<comment type="catalytic activity">
    <reaction evidence="16">
        <text>L-homoserine + ATP = O-phospho-L-homoserine + ADP + H(+)</text>
        <dbReference type="Rhea" id="RHEA:13985"/>
        <dbReference type="ChEBI" id="CHEBI:15378"/>
        <dbReference type="ChEBI" id="CHEBI:30616"/>
        <dbReference type="ChEBI" id="CHEBI:57476"/>
        <dbReference type="ChEBI" id="CHEBI:57590"/>
        <dbReference type="ChEBI" id="CHEBI:456216"/>
        <dbReference type="EC" id="2.7.1.39"/>
    </reaction>
    <physiologicalReaction direction="left-to-right" evidence="16">
        <dbReference type="Rhea" id="RHEA:13986"/>
    </physiologicalReaction>
</comment>
<organism evidence="20 21">
    <name type="scientific">Lineolata rhizophorae</name>
    <dbReference type="NCBI Taxonomy" id="578093"/>
    <lineage>
        <taxon>Eukaryota</taxon>
        <taxon>Fungi</taxon>
        <taxon>Dikarya</taxon>
        <taxon>Ascomycota</taxon>
        <taxon>Pezizomycotina</taxon>
        <taxon>Dothideomycetes</taxon>
        <taxon>Dothideomycetes incertae sedis</taxon>
        <taxon>Lineolatales</taxon>
        <taxon>Lineolataceae</taxon>
        <taxon>Lineolata</taxon>
    </lineage>
</organism>
<evidence type="ECO:0000256" key="15">
    <source>
        <dbReference type="ARBA" id="ARBA00023221"/>
    </source>
</evidence>
<dbReference type="EMBL" id="MU001682">
    <property type="protein sequence ID" value="KAF2456922.1"/>
    <property type="molecule type" value="Genomic_DNA"/>
</dbReference>
<dbReference type="InterPro" id="IPR016188">
    <property type="entry name" value="PurM-like_N"/>
</dbReference>
<evidence type="ECO:0000256" key="2">
    <source>
        <dbReference type="ARBA" id="ARBA00005015"/>
    </source>
</evidence>
<dbReference type="GO" id="GO:0004413">
    <property type="term" value="F:homoserine kinase activity"/>
    <property type="evidence" value="ECO:0007669"/>
    <property type="project" value="UniProtKB-EC"/>
</dbReference>
<evidence type="ECO:0000256" key="9">
    <source>
        <dbReference type="ARBA" id="ARBA00022697"/>
    </source>
</evidence>
<dbReference type="InterPro" id="IPR006203">
    <property type="entry name" value="GHMP_knse_ATP-bd_CS"/>
</dbReference>
<evidence type="ECO:0000256" key="13">
    <source>
        <dbReference type="ARBA" id="ARBA00023011"/>
    </source>
</evidence>
<dbReference type="AlphaFoldDB" id="A0A6A6NZJ9"/>
<evidence type="ECO:0000313" key="20">
    <source>
        <dbReference type="EMBL" id="KAF2456922.1"/>
    </source>
</evidence>
<comment type="pathway">
    <text evidence="2">Amino-acid biosynthesis; L-threonine biosynthesis; L-threonine from L-aspartate: step 4/5.</text>
</comment>
<comment type="pathway">
    <text evidence="1">Purine metabolism; IMP biosynthesis via de novo pathway; 5-amino-1-(5-phospho-D-ribosyl)imidazole from N(2)-formyl-N(1)-(5-phospho-D-ribosyl)glycinamide: step 2/2.</text>
</comment>
<dbReference type="Pfam" id="PF00288">
    <property type="entry name" value="GHMP_kinases_N"/>
    <property type="match status" value="1"/>
</dbReference>
<dbReference type="CDD" id="cd02196">
    <property type="entry name" value="PurM"/>
    <property type="match status" value="1"/>
</dbReference>
<dbReference type="SUPFAM" id="SSF54211">
    <property type="entry name" value="Ribosomal protein S5 domain 2-like"/>
    <property type="match status" value="1"/>
</dbReference>
<dbReference type="SUPFAM" id="SSF55326">
    <property type="entry name" value="PurM N-terminal domain-like"/>
    <property type="match status" value="1"/>
</dbReference>
<keyword evidence="13" id="KW-0752">Steroid biosynthesis</keyword>
<dbReference type="GO" id="GO:0004637">
    <property type="term" value="F:phosphoribosylamine-glycine ligase activity"/>
    <property type="evidence" value="ECO:0007669"/>
    <property type="project" value="TreeGrafter"/>
</dbReference>
<dbReference type="PANTHER" id="PTHR10520:SF12">
    <property type="entry name" value="TRIFUNCTIONAL PURINE BIOSYNTHETIC PROTEIN ADENOSINE-3"/>
    <property type="match status" value="1"/>
</dbReference>
<keyword evidence="9" id="KW-0791">Threonine biosynthesis</keyword>
<keyword evidence="15" id="KW-0443">Lipid metabolism</keyword>
<keyword evidence="10" id="KW-0547">Nucleotide-binding</keyword>
<evidence type="ECO:0000256" key="12">
    <source>
        <dbReference type="ARBA" id="ARBA00022840"/>
    </source>
</evidence>
<comment type="similarity">
    <text evidence="3">Belongs to the GHMP kinase family. Homoserine kinase subfamily.</text>
</comment>
<dbReference type="InterPro" id="IPR010918">
    <property type="entry name" value="PurM-like_C_dom"/>
</dbReference>
<dbReference type="InterPro" id="IPR004733">
    <property type="entry name" value="PurM_cligase"/>
</dbReference>
<evidence type="ECO:0000256" key="1">
    <source>
        <dbReference type="ARBA" id="ARBA00004686"/>
    </source>
</evidence>
<dbReference type="GO" id="GO:0006189">
    <property type="term" value="P:'de novo' IMP biosynthetic process"/>
    <property type="evidence" value="ECO:0007669"/>
    <property type="project" value="UniProtKB-UniPathway"/>
</dbReference>
<keyword evidence="15" id="KW-0753">Steroid metabolism</keyword>
<dbReference type="Pfam" id="PF00586">
    <property type="entry name" value="AIRS"/>
    <property type="match status" value="1"/>
</dbReference>
<dbReference type="InterPro" id="IPR020568">
    <property type="entry name" value="Ribosomal_Su5_D2-typ_SF"/>
</dbReference>
<evidence type="ECO:0000259" key="19">
    <source>
        <dbReference type="Pfam" id="PF02769"/>
    </source>
</evidence>
<dbReference type="Gene3D" id="3.30.70.890">
    <property type="entry name" value="GHMP kinase, C-terminal domain"/>
    <property type="match status" value="1"/>
</dbReference>
<keyword evidence="14" id="KW-1207">Sterol metabolism</keyword>
<dbReference type="HAMAP" id="MF_00741">
    <property type="entry name" value="AIRS"/>
    <property type="match status" value="1"/>
</dbReference>
<dbReference type="UniPathway" id="UPA00074">
    <property type="reaction ID" value="UER00129"/>
</dbReference>
<dbReference type="EC" id="2.7.1.39" evidence="4"/>
<dbReference type="InterPro" id="IPR036921">
    <property type="entry name" value="PurM-like_N_sf"/>
</dbReference>
<dbReference type="PRINTS" id="PR00958">
    <property type="entry name" value="HOMSERKINASE"/>
</dbReference>
<accession>A0A6A6NZJ9</accession>